<dbReference type="Pfam" id="PF01095">
    <property type="entry name" value="Pectinesterase"/>
    <property type="match status" value="2"/>
</dbReference>
<comment type="catalytic activity">
    <reaction evidence="11">
        <text>[(1-&gt;4)-alpha-D-galacturonosyl methyl ester](n) + n H2O = [(1-&gt;4)-alpha-D-galacturonosyl](n) + n methanol + n H(+)</text>
        <dbReference type="Rhea" id="RHEA:22380"/>
        <dbReference type="Rhea" id="RHEA-COMP:14570"/>
        <dbReference type="Rhea" id="RHEA-COMP:14573"/>
        <dbReference type="ChEBI" id="CHEBI:15377"/>
        <dbReference type="ChEBI" id="CHEBI:15378"/>
        <dbReference type="ChEBI" id="CHEBI:17790"/>
        <dbReference type="ChEBI" id="CHEBI:140522"/>
        <dbReference type="ChEBI" id="CHEBI:140523"/>
        <dbReference type="EC" id="3.1.1.11"/>
    </reaction>
</comment>
<evidence type="ECO:0000256" key="14">
    <source>
        <dbReference type="SAM" id="Phobius"/>
    </source>
</evidence>
<dbReference type="NCBIfam" id="TIGR01614">
    <property type="entry name" value="PME_inhib"/>
    <property type="match status" value="2"/>
</dbReference>
<keyword evidence="9" id="KW-1015">Disulfide bond</keyword>
<dbReference type="PROSITE" id="PS00503">
    <property type="entry name" value="PECTINESTERASE_2"/>
    <property type="match status" value="1"/>
</dbReference>
<evidence type="ECO:0000256" key="4">
    <source>
        <dbReference type="ARBA" id="ARBA00007786"/>
    </source>
</evidence>
<dbReference type="InterPro" id="IPR012334">
    <property type="entry name" value="Pectin_lyas_fold"/>
</dbReference>
<dbReference type="SUPFAM" id="SSF51126">
    <property type="entry name" value="Pectin lyase-like"/>
    <property type="match status" value="2"/>
</dbReference>
<feature type="active site" evidence="13">
    <location>
        <position position="406"/>
    </location>
</feature>
<dbReference type="PANTHER" id="PTHR31707">
    <property type="entry name" value="PECTINESTERASE"/>
    <property type="match status" value="1"/>
</dbReference>
<dbReference type="GO" id="GO:0045490">
    <property type="term" value="P:pectin catabolic process"/>
    <property type="evidence" value="ECO:0007669"/>
    <property type="project" value="UniProtKB-UniPathway"/>
</dbReference>
<keyword evidence="10" id="KW-0325">Glycoprotein</keyword>
<feature type="transmembrane region" description="Helical" evidence="14">
    <location>
        <begin position="12"/>
        <end position="32"/>
    </location>
</feature>
<evidence type="ECO:0000256" key="5">
    <source>
        <dbReference type="ARBA" id="ARBA00013229"/>
    </source>
</evidence>
<dbReference type="InterPro" id="IPR018040">
    <property type="entry name" value="Pectinesterase_Tyr_AS"/>
</dbReference>
<dbReference type="SMART" id="SM00856">
    <property type="entry name" value="PMEI"/>
    <property type="match status" value="2"/>
</dbReference>
<dbReference type="InterPro" id="IPR035513">
    <property type="entry name" value="Invertase/methylesterase_inhib"/>
</dbReference>
<dbReference type="PROSITE" id="PS00800">
    <property type="entry name" value="PECTINESTERASE_1"/>
    <property type="match status" value="1"/>
</dbReference>
<dbReference type="CDD" id="cd15798">
    <property type="entry name" value="PMEI-like_3"/>
    <property type="match status" value="2"/>
</dbReference>
<protein>
    <recommendedName>
        <fullName evidence="5">pectinesterase</fullName>
        <ecNumber evidence="5">3.1.1.11</ecNumber>
    </recommendedName>
</protein>
<dbReference type="Gene3D" id="2.160.20.10">
    <property type="entry name" value="Single-stranded right-handed beta-helix, Pectin lyase-like"/>
    <property type="match status" value="2"/>
</dbReference>
<feature type="transmembrane region" description="Helical" evidence="14">
    <location>
        <begin position="566"/>
        <end position="587"/>
    </location>
</feature>
<sequence length="920" mass="99969">MAASQAKKKKIAVIIVSVVLLVAMLVAVIVGVKMAKKGGNKKAPKVGKSKKAIETICQPTTYKETCQSSLEKVAGDSTEAKDLIKAGIQVAEDKVNEAIKNSDTLKELAKDPMASQALDVCKQLLDTAVEDLHGAVDKMGSFDPNKTDDYLEDLKVWLSAAVNHQATCLDAFKDTKGEAGEKMKGFLKTAQELTSNGLAMVSEISGLVGSLHLNSHRRLLSSSNGGPKKWHDKTVPGWMSDRKLDLLTATPQSLKPDVVVAQDGTGKYKTINEALKEVPPNSKKTFVIYIKGGVYKEIVVVNKQMTNVVMIGDGPTKTRISGGLNKADGVSTENTATFAALGNYFIAKGIGFENTAGYIKHQAVALRVQSDFSIFYNCHMDGFQDTLYTEAYRQFYRDCTITGTIDFIFGDGVTLFQNCKMMVRKPAEGQSCMVTAQGRTDHNEITGMFLQNCTITGEPDYMNVKEKSKAYLGRPWKDFARVIVMQSSIDEAIVPEGWSEWVGKKTNQTCFFGEYGNRGPRADMTKRVRWPTVKALTSDKVAAFTPAKVFLGVDWLKPNGSNKKKVAIIGASALILVAMVVAVTVGVTVSRRDRGSSDGHTSTSTKAVQAICQPTDYKKTCEESLAGAAGNVTDPKELIKVGFQVAMDKLRGVIEKSVTLKELAKDPSTGDALQNCKELLEYAIDDLSDSSERLGAFDMSKLDLYVEDLKVWLSAAMTYEQTCLDGFENTTGDAGEKMRQFLKTSQELTNNALAMADGVSTMFGALNVKSGRRLLEAAAGTAVKKFQKAKVIPAWIDSRRLELATATPQTLKPDVVVAKNGGGKYKTVNEALKDIPKNNAVKVFVIYVKEGVYEEQVIFDKHMTNVMLIGDGPTKTVITGRKNFAEGTMTMQTATVGNYRVNLLASDSVMVIGVPPQTST</sequence>
<evidence type="ECO:0000256" key="11">
    <source>
        <dbReference type="ARBA" id="ARBA00047928"/>
    </source>
</evidence>
<dbReference type="GO" id="GO:0030599">
    <property type="term" value="F:pectinesterase activity"/>
    <property type="evidence" value="ECO:0007669"/>
    <property type="project" value="UniProtKB-EC"/>
</dbReference>
<proteinExistence type="inferred from homology"/>
<dbReference type="Pfam" id="PF04043">
    <property type="entry name" value="PMEI"/>
    <property type="match status" value="2"/>
</dbReference>
<evidence type="ECO:0000256" key="8">
    <source>
        <dbReference type="ARBA" id="ARBA00023085"/>
    </source>
</evidence>
<dbReference type="AlphaFoldDB" id="A0A498HSV7"/>
<evidence type="ECO:0000259" key="15">
    <source>
        <dbReference type="SMART" id="SM00856"/>
    </source>
</evidence>
<dbReference type="InterPro" id="IPR033131">
    <property type="entry name" value="Pectinesterase_Asp_AS"/>
</dbReference>
<dbReference type="EC" id="3.1.1.11" evidence="5"/>
<comment type="similarity">
    <text evidence="3">In the N-terminal section; belongs to the PMEI family.</text>
</comment>
<accession>A0A498HSV7</accession>
<dbReference type="GO" id="GO:0004857">
    <property type="term" value="F:enzyme inhibitor activity"/>
    <property type="evidence" value="ECO:0007669"/>
    <property type="project" value="InterPro"/>
</dbReference>
<organism evidence="16 17">
    <name type="scientific">Malus domestica</name>
    <name type="common">Apple</name>
    <name type="synonym">Pyrus malus</name>
    <dbReference type="NCBI Taxonomy" id="3750"/>
    <lineage>
        <taxon>Eukaryota</taxon>
        <taxon>Viridiplantae</taxon>
        <taxon>Streptophyta</taxon>
        <taxon>Embryophyta</taxon>
        <taxon>Tracheophyta</taxon>
        <taxon>Spermatophyta</taxon>
        <taxon>Magnoliopsida</taxon>
        <taxon>eudicotyledons</taxon>
        <taxon>Gunneridae</taxon>
        <taxon>Pentapetalae</taxon>
        <taxon>rosids</taxon>
        <taxon>fabids</taxon>
        <taxon>Rosales</taxon>
        <taxon>Rosaceae</taxon>
        <taxon>Amygdaloideae</taxon>
        <taxon>Maleae</taxon>
        <taxon>Malus</taxon>
    </lineage>
</organism>
<keyword evidence="6" id="KW-0964">Secreted</keyword>
<gene>
    <name evidence="16" type="ORF">DVH24_025474</name>
</gene>
<keyword evidence="14" id="KW-0472">Membrane</keyword>
<feature type="domain" description="Pectinesterase inhibitor" evidence="15">
    <location>
        <begin position="48"/>
        <end position="200"/>
    </location>
</feature>
<evidence type="ECO:0000256" key="7">
    <source>
        <dbReference type="ARBA" id="ARBA00022801"/>
    </source>
</evidence>
<dbReference type="InterPro" id="IPR006501">
    <property type="entry name" value="Pectinesterase_inhib_dom"/>
</dbReference>
<feature type="domain" description="Pectinesterase inhibitor" evidence="15">
    <location>
        <begin position="603"/>
        <end position="755"/>
    </location>
</feature>
<dbReference type="InterPro" id="IPR000070">
    <property type="entry name" value="Pectinesterase_cat"/>
</dbReference>
<evidence type="ECO:0000256" key="12">
    <source>
        <dbReference type="ARBA" id="ARBA00057335"/>
    </source>
</evidence>
<dbReference type="SUPFAM" id="SSF101148">
    <property type="entry name" value="Plant invertase/pectin methylesterase inhibitor"/>
    <property type="match status" value="2"/>
</dbReference>
<evidence type="ECO:0000256" key="2">
    <source>
        <dbReference type="ARBA" id="ARBA00005184"/>
    </source>
</evidence>
<dbReference type="InterPro" id="IPR011050">
    <property type="entry name" value="Pectin_lyase_fold/virulence"/>
</dbReference>
<comment type="pathway">
    <text evidence="2">Glycan metabolism; pectin degradation; 2-dehydro-3-deoxy-D-gluconate from pectin: step 1/5.</text>
</comment>
<dbReference type="FunFam" id="2.160.20.10:FF:000001">
    <property type="entry name" value="Pectinesterase"/>
    <property type="match status" value="1"/>
</dbReference>
<keyword evidence="17" id="KW-1185">Reference proteome</keyword>
<dbReference type="Proteomes" id="UP000290289">
    <property type="component" value="Chromosome 16"/>
</dbReference>
<evidence type="ECO:0000256" key="9">
    <source>
        <dbReference type="ARBA" id="ARBA00023157"/>
    </source>
</evidence>
<evidence type="ECO:0000256" key="13">
    <source>
        <dbReference type="PROSITE-ProRule" id="PRU10040"/>
    </source>
</evidence>
<keyword evidence="14" id="KW-0812">Transmembrane</keyword>
<comment type="subcellular location">
    <subcellularLocation>
        <location evidence="1">Secreted</location>
        <location evidence="1">Cell wall</location>
    </subcellularLocation>
</comment>
<dbReference type="Gene3D" id="1.20.140.40">
    <property type="entry name" value="Invertase/pectin methylesterase inhibitor family protein"/>
    <property type="match status" value="2"/>
</dbReference>
<dbReference type="FunFam" id="1.20.140.40:FF:000001">
    <property type="entry name" value="Pectinesterase"/>
    <property type="match status" value="2"/>
</dbReference>
<evidence type="ECO:0000256" key="6">
    <source>
        <dbReference type="ARBA" id="ARBA00022512"/>
    </source>
</evidence>
<keyword evidence="6" id="KW-0134">Cell wall</keyword>
<keyword evidence="8" id="KW-0063">Aspartyl esterase</keyword>
<dbReference type="GO" id="GO:0042545">
    <property type="term" value="P:cell wall modification"/>
    <property type="evidence" value="ECO:0007669"/>
    <property type="project" value="InterPro"/>
</dbReference>
<dbReference type="STRING" id="3750.A0A498HSV7"/>
<evidence type="ECO:0000313" key="17">
    <source>
        <dbReference type="Proteomes" id="UP000290289"/>
    </source>
</evidence>
<reference evidence="16 17" key="1">
    <citation type="submission" date="2018-10" db="EMBL/GenBank/DDBJ databases">
        <title>A high-quality apple genome assembly.</title>
        <authorList>
            <person name="Hu J."/>
        </authorList>
    </citation>
    <scope>NUCLEOTIDE SEQUENCE [LARGE SCALE GENOMIC DNA]</scope>
    <source>
        <strain evidence="17">cv. HFTH1</strain>
        <tissue evidence="16">Young leaf</tissue>
    </source>
</reference>
<comment type="function">
    <text evidence="12">Acts in the modification of cell walls via demethylesterification of cell wall pectin.</text>
</comment>
<evidence type="ECO:0000313" key="16">
    <source>
        <dbReference type="EMBL" id="RXH71973.1"/>
    </source>
</evidence>
<dbReference type="EMBL" id="RDQH01000342">
    <property type="protein sequence ID" value="RXH71973.1"/>
    <property type="molecule type" value="Genomic_DNA"/>
</dbReference>
<comment type="similarity">
    <text evidence="4">In the C-terminal section; belongs to the pectinesterase family.</text>
</comment>
<keyword evidence="14" id="KW-1133">Transmembrane helix</keyword>
<name>A0A498HSV7_MALDO</name>
<evidence type="ECO:0000256" key="3">
    <source>
        <dbReference type="ARBA" id="ARBA00006027"/>
    </source>
</evidence>
<dbReference type="UniPathway" id="UPA00545">
    <property type="reaction ID" value="UER00823"/>
</dbReference>
<comment type="caution">
    <text evidence="16">The sequence shown here is derived from an EMBL/GenBank/DDBJ whole genome shotgun (WGS) entry which is preliminary data.</text>
</comment>
<keyword evidence="7" id="KW-0378">Hydrolase</keyword>
<evidence type="ECO:0000256" key="10">
    <source>
        <dbReference type="ARBA" id="ARBA00023180"/>
    </source>
</evidence>
<evidence type="ECO:0000256" key="1">
    <source>
        <dbReference type="ARBA" id="ARBA00004191"/>
    </source>
</evidence>